<gene>
    <name evidence="1" type="ORF">H0235_011754</name>
</gene>
<protein>
    <submittedName>
        <fullName evidence="1">Uncharacterized protein</fullName>
    </submittedName>
</protein>
<name>A0A834NSR5_VESPE</name>
<comment type="caution">
    <text evidence="1">The sequence shown here is derived from an EMBL/GenBank/DDBJ whole genome shotgun (WGS) entry which is preliminary data.</text>
</comment>
<proteinExistence type="predicted"/>
<dbReference type="EMBL" id="JACSDY010000010">
    <property type="protein sequence ID" value="KAF7417223.1"/>
    <property type="molecule type" value="Genomic_DNA"/>
</dbReference>
<keyword evidence="2" id="KW-1185">Reference proteome</keyword>
<dbReference type="AlphaFoldDB" id="A0A834NSR5"/>
<organism evidence="1 2">
    <name type="scientific">Vespula pensylvanica</name>
    <name type="common">Western yellow jacket</name>
    <name type="synonym">Wasp</name>
    <dbReference type="NCBI Taxonomy" id="30213"/>
    <lineage>
        <taxon>Eukaryota</taxon>
        <taxon>Metazoa</taxon>
        <taxon>Ecdysozoa</taxon>
        <taxon>Arthropoda</taxon>
        <taxon>Hexapoda</taxon>
        <taxon>Insecta</taxon>
        <taxon>Pterygota</taxon>
        <taxon>Neoptera</taxon>
        <taxon>Endopterygota</taxon>
        <taxon>Hymenoptera</taxon>
        <taxon>Apocrita</taxon>
        <taxon>Aculeata</taxon>
        <taxon>Vespoidea</taxon>
        <taxon>Vespidae</taxon>
        <taxon>Vespinae</taxon>
        <taxon>Vespula</taxon>
    </lineage>
</organism>
<reference evidence="1" key="1">
    <citation type="journal article" date="2020" name="G3 (Bethesda)">
        <title>High-Quality Assemblies for Three Invasive Social Wasps from the &lt;i&gt;Vespula&lt;/i&gt; Genus.</title>
        <authorList>
            <person name="Harrop T.W.R."/>
            <person name="Guhlin J."/>
            <person name="McLaughlin G.M."/>
            <person name="Permina E."/>
            <person name="Stockwell P."/>
            <person name="Gilligan J."/>
            <person name="Le Lec M.F."/>
            <person name="Gruber M.A.M."/>
            <person name="Quinn O."/>
            <person name="Lovegrove M."/>
            <person name="Duncan E.J."/>
            <person name="Remnant E.J."/>
            <person name="Van Eeckhoven J."/>
            <person name="Graham B."/>
            <person name="Knapp R.A."/>
            <person name="Langford K.W."/>
            <person name="Kronenberg Z."/>
            <person name="Press M.O."/>
            <person name="Eacker S.M."/>
            <person name="Wilson-Rankin E.E."/>
            <person name="Purcell J."/>
            <person name="Lester P.J."/>
            <person name="Dearden P.K."/>
        </authorList>
    </citation>
    <scope>NUCLEOTIDE SEQUENCE</scope>
    <source>
        <strain evidence="1">Volc-1</strain>
    </source>
</reference>
<evidence type="ECO:0000313" key="2">
    <source>
        <dbReference type="Proteomes" id="UP000600918"/>
    </source>
</evidence>
<dbReference type="Proteomes" id="UP000600918">
    <property type="component" value="Unassembled WGS sequence"/>
</dbReference>
<accession>A0A834NSR5</accession>
<sequence length="107" mass="11039">MRCGAVWCVAGVDASASTGTSAGAVAGTSIGVGVDIGIRWISINELGSGTITFSPIWKFAFSLFLLVIPPPPPPPPPPTLPPTLPLPLPLPFIPSPRSPSWRRGNNG</sequence>
<evidence type="ECO:0000313" key="1">
    <source>
        <dbReference type="EMBL" id="KAF7417223.1"/>
    </source>
</evidence>